<protein>
    <submittedName>
        <fullName evidence="1">Uncharacterized protein</fullName>
    </submittedName>
</protein>
<reference evidence="2" key="2">
    <citation type="journal article" date="2017" name="J. Anim. Genet.">
        <title>Multiple reference genome sequences of hot pepper reveal the massive evolution of plant disease resistance genes by retroduplication.</title>
        <authorList>
            <person name="Kim S."/>
            <person name="Park J."/>
            <person name="Yeom S.-I."/>
            <person name="Kim Y.-M."/>
            <person name="Seo E."/>
            <person name="Kim K.-T."/>
            <person name="Kim M.-S."/>
            <person name="Lee J.M."/>
            <person name="Cheong K."/>
            <person name="Shin H.-S."/>
            <person name="Kim S.-B."/>
            <person name="Han K."/>
            <person name="Lee J."/>
            <person name="Park M."/>
            <person name="Lee H.-A."/>
            <person name="Lee H.-Y."/>
            <person name="Lee Y."/>
            <person name="Oh S."/>
            <person name="Lee J.H."/>
            <person name="Choi E."/>
            <person name="Choi E."/>
            <person name="Lee S.E."/>
            <person name="Jeon J."/>
            <person name="Kim H."/>
            <person name="Choi G."/>
            <person name="Song H."/>
            <person name="Lee J."/>
            <person name="Lee S.-C."/>
            <person name="Kwon J.-K."/>
            <person name="Lee H.-Y."/>
            <person name="Koo N."/>
            <person name="Hong Y."/>
            <person name="Kim R.W."/>
            <person name="Kang W.-H."/>
            <person name="Huh J.H."/>
            <person name="Kang B.-C."/>
            <person name="Yang T.-J."/>
            <person name="Lee Y.-H."/>
            <person name="Bennetzen J.L."/>
            <person name="Choi D."/>
        </authorList>
    </citation>
    <scope>NUCLEOTIDE SEQUENCE [LARGE SCALE GENOMIC DNA]</scope>
    <source>
        <strain evidence="2">cv. PBC81</strain>
    </source>
</reference>
<evidence type="ECO:0000313" key="2">
    <source>
        <dbReference type="Proteomes" id="UP000224567"/>
    </source>
</evidence>
<accession>A0A2G2V5R7</accession>
<name>A0A2G2V5R7_CAPBA</name>
<comment type="caution">
    <text evidence="1">The sequence shown here is derived from an EMBL/GenBank/DDBJ whole genome shotgun (WGS) entry which is preliminary data.</text>
</comment>
<proteinExistence type="predicted"/>
<evidence type="ECO:0000313" key="1">
    <source>
        <dbReference type="EMBL" id="PHT28324.1"/>
    </source>
</evidence>
<dbReference type="Proteomes" id="UP000224567">
    <property type="component" value="Unassembled WGS sequence"/>
</dbReference>
<reference evidence="1 2" key="1">
    <citation type="journal article" date="2017" name="Genome Biol.">
        <title>New reference genome sequences of hot pepper reveal the massive evolution of plant disease-resistance genes by retroduplication.</title>
        <authorList>
            <person name="Kim S."/>
            <person name="Park J."/>
            <person name="Yeom S.I."/>
            <person name="Kim Y.M."/>
            <person name="Seo E."/>
            <person name="Kim K.T."/>
            <person name="Kim M.S."/>
            <person name="Lee J.M."/>
            <person name="Cheong K."/>
            <person name="Shin H.S."/>
            <person name="Kim S.B."/>
            <person name="Han K."/>
            <person name="Lee J."/>
            <person name="Park M."/>
            <person name="Lee H.A."/>
            <person name="Lee H.Y."/>
            <person name="Lee Y."/>
            <person name="Oh S."/>
            <person name="Lee J.H."/>
            <person name="Choi E."/>
            <person name="Choi E."/>
            <person name="Lee S.E."/>
            <person name="Jeon J."/>
            <person name="Kim H."/>
            <person name="Choi G."/>
            <person name="Song H."/>
            <person name="Lee J."/>
            <person name="Lee S.C."/>
            <person name="Kwon J.K."/>
            <person name="Lee H.Y."/>
            <person name="Koo N."/>
            <person name="Hong Y."/>
            <person name="Kim R.W."/>
            <person name="Kang W.H."/>
            <person name="Huh J.H."/>
            <person name="Kang B.C."/>
            <person name="Yang T.J."/>
            <person name="Lee Y.H."/>
            <person name="Bennetzen J.L."/>
            <person name="Choi D."/>
        </authorList>
    </citation>
    <scope>NUCLEOTIDE SEQUENCE [LARGE SCALE GENOMIC DNA]</scope>
    <source>
        <strain evidence="2">cv. PBC81</strain>
    </source>
</reference>
<keyword evidence="2" id="KW-1185">Reference proteome</keyword>
<organism evidence="1 2">
    <name type="scientific">Capsicum baccatum</name>
    <name type="common">Peruvian pepper</name>
    <dbReference type="NCBI Taxonomy" id="33114"/>
    <lineage>
        <taxon>Eukaryota</taxon>
        <taxon>Viridiplantae</taxon>
        <taxon>Streptophyta</taxon>
        <taxon>Embryophyta</taxon>
        <taxon>Tracheophyta</taxon>
        <taxon>Spermatophyta</taxon>
        <taxon>Magnoliopsida</taxon>
        <taxon>eudicotyledons</taxon>
        <taxon>Gunneridae</taxon>
        <taxon>Pentapetalae</taxon>
        <taxon>asterids</taxon>
        <taxon>lamiids</taxon>
        <taxon>Solanales</taxon>
        <taxon>Solanaceae</taxon>
        <taxon>Solanoideae</taxon>
        <taxon>Capsiceae</taxon>
        <taxon>Capsicum</taxon>
    </lineage>
</organism>
<dbReference type="EMBL" id="MLFT02000233">
    <property type="protein sequence ID" value="PHT28324.1"/>
    <property type="molecule type" value="Genomic_DNA"/>
</dbReference>
<sequence length="73" mass="8137">MITPLLGYTPDLHSRSFDPNVRCAYHYDVQGNSIEDCSALKIEIEKMIQDKSIMVQTIDSGESSSHTDMQTSG</sequence>
<dbReference type="OrthoDB" id="1301501at2759"/>
<gene>
    <name evidence="1" type="ORF">CQW23_32071</name>
</gene>
<dbReference type="AlphaFoldDB" id="A0A2G2V5R7"/>